<dbReference type="GO" id="GO:0005634">
    <property type="term" value="C:nucleus"/>
    <property type="evidence" value="ECO:0007669"/>
    <property type="project" value="UniProtKB-SubCell"/>
</dbReference>
<dbReference type="GO" id="GO:0005737">
    <property type="term" value="C:cytoplasm"/>
    <property type="evidence" value="ECO:0007669"/>
    <property type="project" value="UniProtKB-SubCell"/>
</dbReference>
<comment type="subcellular location">
    <subcellularLocation>
        <location evidence="2">Cytoplasm</location>
    </subcellularLocation>
    <subcellularLocation>
        <location evidence="1">Nucleus</location>
    </subcellularLocation>
</comment>
<keyword evidence="7" id="KW-0804">Transcription</keyword>
<keyword evidence="5" id="KW-0678">Repressor</keyword>
<evidence type="ECO:0000256" key="4">
    <source>
        <dbReference type="ARBA" id="ARBA00022490"/>
    </source>
</evidence>
<keyword evidence="8" id="KW-0539">Nucleus</keyword>
<protein>
    <recommendedName>
        <fullName evidence="10">CCR4-Not complex component Not N-terminal domain-containing protein</fullName>
    </recommendedName>
</protein>
<dbReference type="InterPro" id="IPR017853">
    <property type="entry name" value="GH"/>
</dbReference>
<evidence type="ECO:0000313" key="12">
    <source>
        <dbReference type="Proteomes" id="UP001151532"/>
    </source>
</evidence>
<dbReference type="Proteomes" id="UP001151532">
    <property type="component" value="Chromosome 13"/>
</dbReference>
<accession>A0A9Q0W9U2</accession>
<evidence type="ECO:0000256" key="2">
    <source>
        <dbReference type="ARBA" id="ARBA00004496"/>
    </source>
</evidence>
<evidence type="ECO:0000256" key="6">
    <source>
        <dbReference type="ARBA" id="ARBA00023015"/>
    </source>
</evidence>
<organism evidence="11 12">
    <name type="scientific">Salix purpurea</name>
    <name type="common">Purple osier willow</name>
    <dbReference type="NCBI Taxonomy" id="77065"/>
    <lineage>
        <taxon>Eukaryota</taxon>
        <taxon>Viridiplantae</taxon>
        <taxon>Streptophyta</taxon>
        <taxon>Embryophyta</taxon>
        <taxon>Tracheophyta</taxon>
        <taxon>Spermatophyta</taxon>
        <taxon>Magnoliopsida</taxon>
        <taxon>eudicotyledons</taxon>
        <taxon>Gunneridae</taxon>
        <taxon>Pentapetalae</taxon>
        <taxon>rosids</taxon>
        <taxon>fabids</taxon>
        <taxon>Malpighiales</taxon>
        <taxon>Salicaceae</taxon>
        <taxon>Saliceae</taxon>
        <taxon>Salix</taxon>
    </lineage>
</organism>
<comment type="caution">
    <text evidence="11">The sequence shown here is derived from an EMBL/GenBank/DDBJ whole genome shotgun (WGS) entry which is preliminary data.</text>
</comment>
<dbReference type="OrthoDB" id="293823at2759"/>
<evidence type="ECO:0000259" key="10">
    <source>
        <dbReference type="Pfam" id="PF04065"/>
    </source>
</evidence>
<evidence type="ECO:0000313" key="11">
    <source>
        <dbReference type="EMBL" id="KAJ6763262.1"/>
    </source>
</evidence>
<dbReference type="PANTHER" id="PTHR23326">
    <property type="entry name" value="CCR4 NOT-RELATED"/>
    <property type="match status" value="1"/>
</dbReference>
<dbReference type="Gene3D" id="3.20.20.80">
    <property type="entry name" value="Glycosidases"/>
    <property type="match status" value="1"/>
</dbReference>
<feature type="region of interest" description="Disordered" evidence="9">
    <location>
        <begin position="243"/>
        <end position="264"/>
    </location>
</feature>
<feature type="region of interest" description="Disordered" evidence="9">
    <location>
        <begin position="456"/>
        <end position="477"/>
    </location>
</feature>
<feature type="compositionally biased region" description="Low complexity" evidence="9">
    <location>
        <begin position="461"/>
        <end position="471"/>
    </location>
</feature>
<dbReference type="GO" id="GO:0030015">
    <property type="term" value="C:CCR4-NOT core complex"/>
    <property type="evidence" value="ECO:0007669"/>
    <property type="project" value="InterPro"/>
</dbReference>
<evidence type="ECO:0000256" key="9">
    <source>
        <dbReference type="SAM" id="MobiDB-lite"/>
    </source>
</evidence>
<feature type="domain" description="CCR4-Not complex component Not N-terminal" evidence="10">
    <location>
        <begin position="110"/>
        <end position="206"/>
    </location>
</feature>
<dbReference type="GO" id="GO:0006355">
    <property type="term" value="P:regulation of DNA-templated transcription"/>
    <property type="evidence" value="ECO:0007669"/>
    <property type="project" value="InterPro"/>
</dbReference>
<keyword evidence="4" id="KW-0963">Cytoplasm</keyword>
<evidence type="ECO:0000256" key="1">
    <source>
        <dbReference type="ARBA" id="ARBA00004123"/>
    </source>
</evidence>
<proteinExistence type="inferred from homology"/>
<evidence type="ECO:0000256" key="8">
    <source>
        <dbReference type="ARBA" id="ARBA00023242"/>
    </source>
</evidence>
<reference evidence="11" key="2">
    <citation type="journal article" date="2023" name="Int. J. Mol. Sci.">
        <title>De Novo Assembly and Annotation of 11 Diverse Shrub Willow (Salix) Genomes Reveals Novel Gene Organization in Sex-Linked Regions.</title>
        <authorList>
            <person name="Hyden B."/>
            <person name="Feng K."/>
            <person name="Yates T.B."/>
            <person name="Jawdy S."/>
            <person name="Cereghino C."/>
            <person name="Smart L.B."/>
            <person name="Muchero W."/>
        </authorList>
    </citation>
    <scope>NUCLEOTIDE SEQUENCE</scope>
    <source>
        <tissue evidence="11">Shoot tip</tissue>
    </source>
</reference>
<gene>
    <name evidence="11" type="ORF">OIU79_023912</name>
</gene>
<comment type="similarity">
    <text evidence="3">Belongs to the CNOT2/3/5 family.</text>
</comment>
<dbReference type="EMBL" id="JAPFFK010000005">
    <property type="protein sequence ID" value="KAJ6763262.1"/>
    <property type="molecule type" value="Genomic_DNA"/>
</dbReference>
<sequence length="561" mass="60822">MSMSTARQLDQAYPSSGRFCSDINDLMTQIVRLFESNKAPFIVNIYPFLSLYGNDDFPFDYAFFDGAPQPVVDKGTGIQYTNAFDANFDALVSALKAAGYGDLPIIVGKVGELESQIDNFEAEIEGLTVKKGKIRPPRLTHLETSITRHKLHIKKLELILRLLDNDELSPEEINDVKDFLDDYVERNQEDFDDFSDVDDLYNSLPLDKVESLEDLVTIGPPGLVKAQTLPGLSAASPTLPGSTSVRGVLENAAPSNPSSPITLGNSMKEEEVAGFPCRISSPSLADLLAMGLLVRVPLASDIAKRNILGTDDRLGSGGMAGKAGDGTGAVDSSSSGEAATMGGRVFSPLVTGMQWRPGSSFQNQNELGQFRARTEIAPDQREKFLQRLQQVQQQGHSNILGMPPLTGGNHKQFSAQQNPLLQQFNSQSSSVSQASLGHGVQASGFNAVTSAALQQPNSIHQQSSQQVVMSSGAKDPEIGHSTVEEQQLMQNLPEDSTTESAHTSGLGKSLVYEDELTSPYTMDTSVCRIFLNLACCVVLMFEVFHMHQTHSAQLGLDFKFP</sequence>
<name>A0A9Q0W9U2_SALPP</name>
<evidence type="ECO:0000256" key="5">
    <source>
        <dbReference type="ARBA" id="ARBA00022491"/>
    </source>
</evidence>
<dbReference type="GO" id="GO:0042973">
    <property type="term" value="F:glucan endo-1,3-beta-D-glucosidase activity"/>
    <property type="evidence" value="ECO:0007669"/>
    <property type="project" value="UniProtKB-EC"/>
</dbReference>
<dbReference type="InterPro" id="IPR007207">
    <property type="entry name" value="Not_N"/>
</dbReference>
<evidence type="ECO:0000256" key="7">
    <source>
        <dbReference type="ARBA" id="ARBA00023163"/>
    </source>
</evidence>
<feature type="compositionally biased region" description="Polar residues" evidence="9">
    <location>
        <begin position="253"/>
        <end position="264"/>
    </location>
</feature>
<keyword evidence="12" id="KW-1185">Reference proteome</keyword>
<dbReference type="GO" id="GO:0005975">
    <property type="term" value="P:carbohydrate metabolic process"/>
    <property type="evidence" value="ECO:0007669"/>
    <property type="project" value="InterPro"/>
</dbReference>
<keyword evidence="6" id="KW-0805">Transcription regulation</keyword>
<dbReference type="SUPFAM" id="SSF51445">
    <property type="entry name" value="(Trans)glycosidases"/>
    <property type="match status" value="1"/>
</dbReference>
<reference evidence="11" key="1">
    <citation type="submission" date="2022-11" db="EMBL/GenBank/DDBJ databases">
        <authorList>
            <person name="Hyden B.L."/>
            <person name="Feng K."/>
            <person name="Yates T."/>
            <person name="Jawdy S."/>
            <person name="Smart L.B."/>
            <person name="Muchero W."/>
        </authorList>
    </citation>
    <scope>NUCLEOTIDE SEQUENCE</scope>
    <source>
        <tissue evidence="11">Shoot tip</tissue>
    </source>
</reference>
<dbReference type="AlphaFoldDB" id="A0A9Q0W9U2"/>
<dbReference type="Pfam" id="PF04065">
    <property type="entry name" value="Not3"/>
    <property type="match status" value="1"/>
</dbReference>
<dbReference type="InterPro" id="IPR040168">
    <property type="entry name" value="Not2/3/5"/>
</dbReference>
<evidence type="ECO:0000256" key="3">
    <source>
        <dbReference type="ARBA" id="ARBA00007682"/>
    </source>
</evidence>